<dbReference type="EMBL" id="JAGFNK010000156">
    <property type="protein sequence ID" value="KAI9463776.1"/>
    <property type="molecule type" value="Genomic_DNA"/>
</dbReference>
<comment type="caution">
    <text evidence="1">The sequence shown here is derived from an EMBL/GenBank/DDBJ whole genome shotgun (WGS) entry which is preliminary data.</text>
</comment>
<organism evidence="1 2">
    <name type="scientific">Russula earlei</name>
    <dbReference type="NCBI Taxonomy" id="71964"/>
    <lineage>
        <taxon>Eukaryota</taxon>
        <taxon>Fungi</taxon>
        <taxon>Dikarya</taxon>
        <taxon>Basidiomycota</taxon>
        <taxon>Agaricomycotina</taxon>
        <taxon>Agaricomycetes</taxon>
        <taxon>Russulales</taxon>
        <taxon>Russulaceae</taxon>
        <taxon>Russula</taxon>
    </lineage>
</organism>
<sequence>MSHCNTFREELAIRYPMLVGDVGVIRGGRFHRLFNALRGHQPSDPDHRDGLRYPRQLQPRTPNHIIRSRDYQKDFPSKNVTKVDRGLNIHALGPDDGTQITISCSGRLGASISLPFPADSEDTIAHGDFSRWIIKNIDDCMRLADDLGWGVNRMEDIILVTGCHLAKSWANAAFSETRGGAEVSFSIRVSGHSGVHLEERNMSEGVLKLGPSGEVGYRTNSLVEHGPF</sequence>
<keyword evidence="2" id="KW-1185">Reference proteome</keyword>
<name>A0ACC0U553_9AGAM</name>
<evidence type="ECO:0000313" key="1">
    <source>
        <dbReference type="EMBL" id="KAI9463776.1"/>
    </source>
</evidence>
<evidence type="ECO:0000313" key="2">
    <source>
        <dbReference type="Proteomes" id="UP001207468"/>
    </source>
</evidence>
<accession>A0ACC0U553</accession>
<proteinExistence type="predicted"/>
<reference evidence="1" key="1">
    <citation type="submission" date="2021-03" db="EMBL/GenBank/DDBJ databases">
        <title>Evolutionary priming and transition to the ectomycorrhizal habit in an iconic lineage of mushroom-forming fungi: is preadaptation a requirement?</title>
        <authorList>
            <consortium name="DOE Joint Genome Institute"/>
            <person name="Looney B.P."/>
            <person name="Miyauchi S."/>
            <person name="Morin E."/>
            <person name="Drula E."/>
            <person name="Courty P.E."/>
            <person name="Chicoki N."/>
            <person name="Fauchery L."/>
            <person name="Kohler A."/>
            <person name="Kuo A."/>
            <person name="LaButti K."/>
            <person name="Pangilinan J."/>
            <person name="Lipzen A."/>
            <person name="Riley R."/>
            <person name="Andreopoulos W."/>
            <person name="He G."/>
            <person name="Johnson J."/>
            <person name="Barry K.W."/>
            <person name="Grigoriev I.V."/>
            <person name="Nagy L."/>
            <person name="Hibbett D."/>
            <person name="Henrissat B."/>
            <person name="Matheny P.B."/>
            <person name="Labbe J."/>
            <person name="Martin A.F."/>
        </authorList>
    </citation>
    <scope>NUCLEOTIDE SEQUENCE</scope>
    <source>
        <strain evidence="1">BPL698</strain>
    </source>
</reference>
<protein>
    <submittedName>
        <fullName evidence="1">Uncharacterized protein</fullName>
    </submittedName>
</protein>
<gene>
    <name evidence="1" type="ORF">F5148DRAFT_1211092</name>
</gene>
<dbReference type="Proteomes" id="UP001207468">
    <property type="component" value="Unassembled WGS sequence"/>
</dbReference>